<dbReference type="PANTHER" id="PTHR42083">
    <property type="entry name" value="MARVEL DOMAIN-CONTAINING PROTEIN"/>
    <property type="match status" value="1"/>
</dbReference>
<keyword evidence="1" id="KW-0472">Membrane</keyword>
<dbReference type="EMBL" id="JAGMUV010000013">
    <property type="protein sequence ID" value="KAH7136313.1"/>
    <property type="molecule type" value="Genomic_DNA"/>
</dbReference>
<feature type="transmembrane region" description="Helical" evidence="1">
    <location>
        <begin position="128"/>
        <end position="157"/>
    </location>
</feature>
<reference evidence="2" key="1">
    <citation type="journal article" date="2021" name="Nat. Commun.">
        <title>Genetic determinants of endophytism in the Arabidopsis root mycobiome.</title>
        <authorList>
            <person name="Mesny F."/>
            <person name="Miyauchi S."/>
            <person name="Thiergart T."/>
            <person name="Pickel B."/>
            <person name="Atanasova L."/>
            <person name="Karlsson M."/>
            <person name="Huettel B."/>
            <person name="Barry K.W."/>
            <person name="Haridas S."/>
            <person name="Chen C."/>
            <person name="Bauer D."/>
            <person name="Andreopoulos W."/>
            <person name="Pangilinan J."/>
            <person name="LaButti K."/>
            <person name="Riley R."/>
            <person name="Lipzen A."/>
            <person name="Clum A."/>
            <person name="Drula E."/>
            <person name="Henrissat B."/>
            <person name="Kohler A."/>
            <person name="Grigoriev I.V."/>
            <person name="Martin F.M."/>
            <person name="Hacquard S."/>
        </authorList>
    </citation>
    <scope>NUCLEOTIDE SEQUENCE</scope>
    <source>
        <strain evidence="2">MPI-CAGE-AT-0147</strain>
    </source>
</reference>
<evidence type="ECO:0008006" key="4">
    <source>
        <dbReference type="Google" id="ProtNLM"/>
    </source>
</evidence>
<keyword evidence="1" id="KW-1133">Transmembrane helix</keyword>
<feature type="transmembrane region" description="Helical" evidence="1">
    <location>
        <begin position="169"/>
        <end position="193"/>
    </location>
</feature>
<dbReference type="Proteomes" id="UP000738349">
    <property type="component" value="Unassembled WGS sequence"/>
</dbReference>
<evidence type="ECO:0000256" key="1">
    <source>
        <dbReference type="SAM" id="Phobius"/>
    </source>
</evidence>
<evidence type="ECO:0000313" key="2">
    <source>
        <dbReference type="EMBL" id="KAH7136313.1"/>
    </source>
</evidence>
<sequence length="269" mass="29144">MSKLGSAISLGQTALKAGQAANQFRNNTNQTAIGLGINPGETAQEFRRDPREAAKDLGRKAAKDLGRKAGHHAFNEGAETGKTMGKTWLKTFEVVPRLVCRGLQFIFAIIVCAFYGNRVDATGFSVEWVFALVVGGISATTAILFVALTPLGAIPYFGSKLKLIKTYRAFAWDLGLFVAWIIVFGIFAAIFLHRDEDEGDKPYKGSKTGPMKVAVWIDLVNAFLWLVSGAYGCLKTFVGGKAEELTDKVGLKLFEKKAAKDKEAAVESV</sequence>
<keyword evidence="3" id="KW-1185">Reference proteome</keyword>
<feature type="transmembrane region" description="Helical" evidence="1">
    <location>
        <begin position="213"/>
        <end position="234"/>
    </location>
</feature>
<dbReference type="AlphaFoldDB" id="A0A9P9EF40"/>
<protein>
    <recommendedName>
        <fullName evidence="4">MARVEL domain-containing protein</fullName>
    </recommendedName>
</protein>
<name>A0A9P9EF40_9HYPO</name>
<dbReference type="OrthoDB" id="5363290at2759"/>
<evidence type="ECO:0000313" key="3">
    <source>
        <dbReference type="Proteomes" id="UP000738349"/>
    </source>
</evidence>
<dbReference type="PANTHER" id="PTHR42083:SF1">
    <property type="entry name" value="MARVEL DOMAIN-CONTAINING PROTEIN"/>
    <property type="match status" value="1"/>
</dbReference>
<comment type="caution">
    <text evidence="2">The sequence shown here is derived from an EMBL/GenBank/DDBJ whole genome shotgun (WGS) entry which is preliminary data.</text>
</comment>
<keyword evidence="1" id="KW-0812">Transmembrane</keyword>
<gene>
    <name evidence="2" type="ORF">EDB81DRAFT_801940</name>
</gene>
<organism evidence="2 3">
    <name type="scientific">Dactylonectria macrodidyma</name>
    <dbReference type="NCBI Taxonomy" id="307937"/>
    <lineage>
        <taxon>Eukaryota</taxon>
        <taxon>Fungi</taxon>
        <taxon>Dikarya</taxon>
        <taxon>Ascomycota</taxon>
        <taxon>Pezizomycotina</taxon>
        <taxon>Sordariomycetes</taxon>
        <taxon>Hypocreomycetidae</taxon>
        <taxon>Hypocreales</taxon>
        <taxon>Nectriaceae</taxon>
        <taxon>Dactylonectria</taxon>
    </lineage>
</organism>
<proteinExistence type="predicted"/>
<feature type="transmembrane region" description="Helical" evidence="1">
    <location>
        <begin position="98"/>
        <end position="116"/>
    </location>
</feature>
<accession>A0A9P9EF40</accession>